<evidence type="ECO:0000256" key="1">
    <source>
        <dbReference type="SAM" id="MobiDB-lite"/>
    </source>
</evidence>
<reference evidence="2" key="1">
    <citation type="submission" date="2018-05" db="EMBL/GenBank/DDBJ databases">
        <authorList>
            <person name="Lanie J.A."/>
            <person name="Ng W.-L."/>
            <person name="Kazmierczak K.M."/>
            <person name="Andrzejewski T.M."/>
            <person name="Davidsen T.M."/>
            <person name="Wayne K.J."/>
            <person name="Tettelin H."/>
            <person name="Glass J.I."/>
            <person name="Rusch D."/>
            <person name="Podicherti R."/>
            <person name="Tsui H.-C.T."/>
            <person name="Winkler M.E."/>
        </authorList>
    </citation>
    <scope>NUCLEOTIDE SEQUENCE</scope>
</reference>
<organism evidence="2">
    <name type="scientific">marine metagenome</name>
    <dbReference type="NCBI Taxonomy" id="408172"/>
    <lineage>
        <taxon>unclassified sequences</taxon>
        <taxon>metagenomes</taxon>
        <taxon>ecological metagenomes</taxon>
    </lineage>
</organism>
<evidence type="ECO:0008006" key="3">
    <source>
        <dbReference type="Google" id="ProtNLM"/>
    </source>
</evidence>
<proteinExistence type="predicted"/>
<accession>A0A382JHE7</accession>
<dbReference type="EMBL" id="UINC01074183">
    <property type="protein sequence ID" value="SVC11129.1"/>
    <property type="molecule type" value="Genomic_DNA"/>
</dbReference>
<dbReference type="AlphaFoldDB" id="A0A382JHE7"/>
<name>A0A382JHE7_9ZZZZ</name>
<feature type="region of interest" description="Disordered" evidence="1">
    <location>
        <begin position="116"/>
        <end position="135"/>
    </location>
</feature>
<sequence length="310" mass="35538">MLKYVLAFFAFVIFSVPIVNAQELVEENENGQLLEDKSWYEIDGIKIRTGYLRNNTGISLSSQENSHQLPPAIIDQTDQFSHQNAIPISPIAIVLPETLMTSWSFRGAVFEFQPETSVNDLSPNPDDDSINSETTHWRQKSSMRTLLYNDFFNASDKSFADSNPKWALSADVNSSRYFFGYIWGVFIPVGKNHRFFKIGFGPAVYYTDMSLKLNLCSQYKITVSEKGRTNHDGECVGKTEIDSASISKWGWIFPAYQYTLWEIFTKDSIWKILSWTNAQINNDLKLKNHNDLGYTISSGTEIHISYTYRF</sequence>
<evidence type="ECO:0000313" key="2">
    <source>
        <dbReference type="EMBL" id="SVC11129.1"/>
    </source>
</evidence>
<protein>
    <recommendedName>
        <fullName evidence="3">Protochlamydia outer membrane protein domain-containing protein</fullName>
    </recommendedName>
</protein>
<gene>
    <name evidence="2" type="ORF">METZ01_LOCUS263983</name>
</gene>